<dbReference type="PANTHER" id="PTHR11472">
    <property type="entry name" value="DNA REPAIR DEAD HELICASE RAD3/XP-D SUBFAMILY MEMBER"/>
    <property type="match status" value="1"/>
</dbReference>
<dbReference type="InterPro" id="IPR002464">
    <property type="entry name" value="DNA/RNA_helicase_DEAH_CS"/>
</dbReference>
<evidence type="ECO:0000256" key="3">
    <source>
        <dbReference type="ARBA" id="ARBA00022741"/>
    </source>
</evidence>
<dbReference type="PROSITE" id="PS00690">
    <property type="entry name" value="DEAH_ATP_HELICASE"/>
    <property type="match status" value="1"/>
</dbReference>
<dbReference type="GO" id="GO:0016818">
    <property type="term" value="F:hydrolase activity, acting on acid anhydrides, in phosphorus-containing anhydrides"/>
    <property type="evidence" value="ECO:0007669"/>
    <property type="project" value="InterPro"/>
</dbReference>
<feature type="compositionally biased region" description="Low complexity" evidence="11">
    <location>
        <begin position="518"/>
        <end position="528"/>
    </location>
</feature>
<sequence length="720" mass="81992">MKEYTIDDGELLVPTSEEDFDFPFDPYTIQVDFMQNLFQGKTLSLLCGALTWLYCDQNRPEYAVFPDKEGEPKWILNQRRSKRFKERLQTEEEMQREFAEWEKSIRKIELKSADTRKRMLFLKNKKRKILQDTSGQEGLENDNQIEELLEVYNSSDENHDNNDSSEVERWLKCFKEGKIYNPDSISNGQPDPLSAFKEKYGFQLPPLPQNRKIIYTSRTHSQLKQTIKELKRTKFWKVNKIRSVTLGSRMQLCNNSDLKNSCKTASQLNEKCVEMQKSKSSKKCPFLHKEYTPTLDFVDSCKTSIMDIEDMVLAGNVLETCSYYGARQALQSAQIVFIPYNLLLVESSRAALGLDLENSIVIVDEAHNLVDTICNSQSSSLTLDTAKTCLELVKSYFNKYWNRLCGQNVVYIRQLMTTIKSICRFLEKEIKQAASVPTKNSYKNSTTKTMNPIELIHAIKVESINLCKLAKFIRLSQLSHKLMMFNQRVSSVNSLGSKAKSHVSNDKSIKNIDPQDTNNANSNINSEASNSSNIHISALSAMTSVESFINSLSSSVSGASKIFITIEKSLNIHNDNNNLTENFKSEKCVAELKYVLMDPYPSFKSILQLPRAIILAGGTMNPIEDLVVQLGILPPKNDTNLITSNDKEFSPEQSKGDPIKSKTKELHIFECSHVIPKKNILPLVVGYGINKKELSLSFAEQNNFNTVRFVQLKPSCININ</sequence>
<keyword evidence="4" id="KW-0378">Hydrolase</keyword>
<evidence type="ECO:0000256" key="7">
    <source>
        <dbReference type="ARBA" id="ARBA00029709"/>
    </source>
</evidence>
<dbReference type="EMBL" id="MBFR01000005">
    <property type="protein sequence ID" value="PVU97932.1"/>
    <property type="molecule type" value="Genomic_DNA"/>
</dbReference>
<reference evidence="13 14" key="1">
    <citation type="journal article" date="2018" name="MBio">
        <title>Comparative Genomics Reveals the Core Gene Toolbox for the Fungus-Insect Symbiosis.</title>
        <authorList>
            <person name="Wang Y."/>
            <person name="Stata M."/>
            <person name="Wang W."/>
            <person name="Stajich J.E."/>
            <person name="White M.M."/>
            <person name="Moncalvo J.M."/>
        </authorList>
    </citation>
    <scope>NUCLEOTIDE SEQUENCE [LARGE SCALE GENOMIC DNA]</scope>
    <source>
        <strain evidence="13 14">SWE-8-4</strain>
    </source>
</reference>
<dbReference type="InterPro" id="IPR006554">
    <property type="entry name" value="Helicase-like_DEXD_c2"/>
</dbReference>
<dbReference type="GO" id="GO:0005634">
    <property type="term" value="C:nucleus"/>
    <property type="evidence" value="ECO:0007669"/>
    <property type="project" value="TreeGrafter"/>
</dbReference>
<dbReference type="STRING" id="133385.A0A2T9Z000"/>
<dbReference type="OrthoDB" id="267079at2759"/>
<comment type="function">
    <text evidence="10">ATP-dependent DNA helicase important for chromosome transmission and normal cell cycle progression in G(2)/M. May have a role in changing DNA topology to allow the loading of proteins involved in maintaining sister chromatid cohesion in the vicinity of the centromeres. Has a specific role in chromosome segregation during meiosis II.</text>
</comment>
<organism evidence="13 14">
    <name type="scientific">Smittium simulii</name>
    <dbReference type="NCBI Taxonomy" id="133385"/>
    <lineage>
        <taxon>Eukaryota</taxon>
        <taxon>Fungi</taxon>
        <taxon>Fungi incertae sedis</taxon>
        <taxon>Zoopagomycota</taxon>
        <taxon>Kickxellomycotina</taxon>
        <taxon>Harpellomycetes</taxon>
        <taxon>Harpellales</taxon>
        <taxon>Legeriomycetaceae</taxon>
        <taxon>Smittium</taxon>
    </lineage>
</organism>
<dbReference type="SMART" id="SM00488">
    <property type="entry name" value="DEXDc2"/>
    <property type="match status" value="1"/>
</dbReference>
<dbReference type="GO" id="GO:0005524">
    <property type="term" value="F:ATP binding"/>
    <property type="evidence" value="ECO:0007669"/>
    <property type="project" value="UniProtKB-KW"/>
</dbReference>
<name>A0A2T9Z000_9FUNG</name>
<evidence type="ECO:0000256" key="2">
    <source>
        <dbReference type="ARBA" id="ARBA00017386"/>
    </source>
</evidence>
<dbReference type="Gene3D" id="3.40.50.300">
    <property type="entry name" value="P-loop containing nucleotide triphosphate hydrolases"/>
    <property type="match status" value="1"/>
</dbReference>
<dbReference type="GO" id="GO:0034085">
    <property type="term" value="P:establishment of sister chromatid cohesion"/>
    <property type="evidence" value="ECO:0007669"/>
    <property type="project" value="TreeGrafter"/>
</dbReference>
<feature type="region of interest" description="Disordered" evidence="11">
    <location>
        <begin position="496"/>
        <end position="528"/>
    </location>
</feature>
<evidence type="ECO:0000256" key="11">
    <source>
        <dbReference type="SAM" id="MobiDB-lite"/>
    </source>
</evidence>
<dbReference type="InterPro" id="IPR027417">
    <property type="entry name" value="P-loop_NTPase"/>
</dbReference>
<dbReference type="Pfam" id="PF06733">
    <property type="entry name" value="DEAD_2"/>
    <property type="match status" value="1"/>
</dbReference>
<dbReference type="InterPro" id="IPR014013">
    <property type="entry name" value="Helic_SF1/SF2_ATP-bd_DinG/Rad3"/>
</dbReference>
<evidence type="ECO:0000256" key="6">
    <source>
        <dbReference type="ARBA" id="ARBA00023306"/>
    </source>
</evidence>
<protein>
    <recommendedName>
        <fullName evidence="2">ATP-dependent DNA helicase CHL1</fullName>
    </recommendedName>
    <alternativeName>
        <fullName evidence="1">ATP-dependent DNA helicase chl1</fullName>
    </alternativeName>
    <alternativeName>
        <fullName evidence="7">Chromosome loss protein 1</fullName>
    </alternativeName>
    <alternativeName>
        <fullName evidence="8 9">DNA 5'-3' helicase CHL1</fullName>
    </alternativeName>
</protein>
<dbReference type="GO" id="GO:0003677">
    <property type="term" value="F:DNA binding"/>
    <property type="evidence" value="ECO:0007669"/>
    <property type="project" value="InterPro"/>
</dbReference>
<feature type="domain" description="Helicase ATP-binding" evidence="12">
    <location>
        <begin position="16"/>
        <end position="416"/>
    </location>
</feature>
<evidence type="ECO:0000313" key="13">
    <source>
        <dbReference type="EMBL" id="PVU97932.1"/>
    </source>
</evidence>
<gene>
    <name evidence="13" type="ORF">BB561_000190</name>
</gene>
<dbReference type="InterPro" id="IPR010614">
    <property type="entry name" value="RAD3-like_helicase_DEAD"/>
</dbReference>
<dbReference type="Proteomes" id="UP000245383">
    <property type="component" value="Unassembled WGS sequence"/>
</dbReference>
<comment type="caution">
    <text evidence="13">The sequence shown here is derived from an EMBL/GenBank/DDBJ whole genome shotgun (WGS) entry which is preliminary data.</text>
</comment>
<dbReference type="InterPro" id="IPR045028">
    <property type="entry name" value="DinG/Rad3-like"/>
</dbReference>
<dbReference type="PANTHER" id="PTHR11472:SF41">
    <property type="entry name" value="ATP-DEPENDENT DNA HELICASE DDX11-RELATED"/>
    <property type="match status" value="1"/>
</dbReference>
<proteinExistence type="predicted"/>
<evidence type="ECO:0000256" key="4">
    <source>
        <dbReference type="ARBA" id="ARBA00022801"/>
    </source>
</evidence>
<dbReference type="AlphaFoldDB" id="A0A2T9Z000"/>
<dbReference type="GO" id="GO:0003678">
    <property type="term" value="F:DNA helicase activity"/>
    <property type="evidence" value="ECO:0007669"/>
    <property type="project" value="InterPro"/>
</dbReference>
<keyword evidence="14" id="KW-1185">Reference proteome</keyword>
<evidence type="ECO:0000256" key="8">
    <source>
        <dbReference type="ARBA" id="ARBA00044998"/>
    </source>
</evidence>
<evidence type="ECO:0000256" key="9">
    <source>
        <dbReference type="ARBA" id="ARBA00045008"/>
    </source>
</evidence>
<keyword evidence="5" id="KW-0067">ATP-binding</keyword>
<evidence type="ECO:0000259" key="12">
    <source>
        <dbReference type="PROSITE" id="PS51193"/>
    </source>
</evidence>
<dbReference type="PROSITE" id="PS51193">
    <property type="entry name" value="HELICASE_ATP_BIND_2"/>
    <property type="match status" value="1"/>
</dbReference>
<evidence type="ECO:0000256" key="5">
    <source>
        <dbReference type="ARBA" id="ARBA00022840"/>
    </source>
</evidence>
<evidence type="ECO:0000313" key="14">
    <source>
        <dbReference type="Proteomes" id="UP000245383"/>
    </source>
</evidence>
<keyword evidence="3" id="KW-0547">Nucleotide-binding</keyword>
<evidence type="ECO:0000256" key="1">
    <source>
        <dbReference type="ARBA" id="ARBA00016387"/>
    </source>
</evidence>
<accession>A0A2T9Z000</accession>
<evidence type="ECO:0000256" key="10">
    <source>
        <dbReference type="ARBA" id="ARBA00045702"/>
    </source>
</evidence>
<keyword evidence="6" id="KW-0131">Cell cycle</keyword>